<comment type="subcellular location">
    <subcellularLocation>
        <location evidence="7">Cell membrane</location>
        <topology evidence="7">Multi-pass membrane protein</topology>
    </subcellularLocation>
    <subcellularLocation>
        <location evidence="1">Membrane</location>
        <topology evidence="1">Multi-pass membrane protein</topology>
    </subcellularLocation>
</comment>
<evidence type="ECO:0000256" key="6">
    <source>
        <dbReference type="ARBA" id="ARBA00023136"/>
    </source>
</evidence>
<keyword evidence="4 7" id="KW-1133">Transmembrane helix</keyword>
<feature type="transmembrane region" description="Helical" evidence="7">
    <location>
        <begin position="12"/>
        <end position="29"/>
    </location>
</feature>
<dbReference type="GO" id="GO:0009055">
    <property type="term" value="F:electron transfer activity"/>
    <property type="evidence" value="ECO:0007669"/>
    <property type="project" value="UniProtKB-UniRule"/>
</dbReference>
<proteinExistence type="inferred from homology"/>
<feature type="domain" description="Ferric oxidoreductase" evidence="8">
    <location>
        <begin position="48"/>
        <end position="160"/>
    </location>
</feature>
<dbReference type="RefSeq" id="WP_260793184.1">
    <property type="nucleotide sequence ID" value="NZ_CP093313.1"/>
</dbReference>
<organism evidence="9 10">
    <name type="scientific">Occallatibacter riparius</name>
    <dbReference type="NCBI Taxonomy" id="1002689"/>
    <lineage>
        <taxon>Bacteria</taxon>
        <taxon>Pseudomonadati</taxon>
        <taxon>Acidobacteriota</taxon>
        <taxon>Terriglobia</taxon>
        <taxon>Terriglobales</taxon>
        <taxon>Acidobacteriaceae</taxon>
        <taxon>Occallatibacter</taxon>
    </lineage>
</organism>
<sequence length="205" mass="23122">MKKSTLIVLKSLTWIACLWPFAVLAWGAVNNTLGADPTAHIELTTGYTTLMLLTITLAITPVRRLLPSLSWLIKFRRLLGLFAFFYATVHMLAYVGLYAGFSVQAMLDDIAKRRFITMGVTAYLLLVPLALTSTNWAIRKLGGKNWNRLHKLAYVATVCGIIHYWWQVKTGVLLPLPFTVAVTVLLLARPVLNWRQRRKARPVTV</sequence>
<name>A0A9J7BLL1_9BACT</name>
<keyword evidence="7" id="KW-1003">Cell membrane</keyword>
<evidence type="ECO:0000256" key="4">
    <source>
        <dbReference type="ARBA" id="ARBA00022989"/>
    </source>
</evidence>
<evidence type="ECO:0000256" key="5">
    <source>
        <dbReference type="ARBA" id="ARBA00023004"/>
    </source>
</evidence>
<keyword evidence="7" id="KW-0479">Metal-binding</keyword>
<dbReference type="Proteomes" id="UP001059380">
    <property type="component" value="Chromosome"/>
</dbReference>
<dbReference type="GO" id="GO:0010181">
    <property type="term" value="F:FMN binding"/>
    <property type="evidence" value="ECO:0007669"/>
    <property type="project" value="UniProtKB-UniRule"/>
</dbReference>
<dbReference type="InterPro" id="IPR013130">
    <property type="entry name" value="Fe3_Rdtase_TM_dom"/>
</dbReference>
<gene>
    <name evidence="7" type="primary">msrQ</name>
    <name evidence="9" type="ORF">MOP44_24810</name>
</gene>
<dbReference type="GO" id="GO:0016679">
    <property type="term" value="F:oxidoreductase activity, acting on diphenols and related substances as donors"/>
    <property type="evidence" value="ECO:0007669"/>
    <property type="project" value="TreeGrafter"/>
</dbReference>
<feature type="transmembrane region" description="Helical" evidence="7">
    <location>
        <begin position="49"/>
        <end position="66"/>
    </location>
</feature>
<dbReference type="AlphaFoldDB" id="A0A9J7BLL1"/>
<feature type="transmembrane region" description="Helical" evidence="7">
    <location>
        <begin position="172"/>
        <end position="192"/>
    </location>
</feature>
<evidence type="ECO:0000259" key="8">
    <source>
        <dbReference type="Pfam" id="PF01794"/>
    </source>
</evidence>
<dbReference type="GO" id="GO:0005886">
    <property type="term" value="C:plasma membrane"/>
    <property type="evidence" value="ECO:0007669"/>
    <property type="project" value="UniProtKB-SubCell"/>
</dbReference>
<evidence type="ECO:0000313" key="9">
    <source>
        <dbReference type="EMBL" id="UWZ83772.1"/>
    </source>
</evidence>
<accession>A0A9J7BLL1</accession>
<feature type="transmembrane region" description="Helical" evidence="7">
    <location>
        <begin position="115"/>
        <end position="137"/>
    </location>
</feature>
<keyword evidence="6 7" id="KW-0472">Membrane</keyword>
<dbReference type="GO" id="GO:0030091">
    <property type="term" value="P:protein repair"/>
    <property type="evidence" value="ECO:0007669"/>
    <property type="project" value="UniProtKB-UniRule"/>
</dbReference>
<comment type="function">
    <text evidence="7">Part of the MsrPQ system that repairs oxidized cell envelope proteins containing methionine sulfoxide residues (Met-O), using respiratory chain electrons. Thus protects these proteins from oxidative-stress damage caused by reactive species of oxygen and chlorine. MsrPQ is essential for the maintenance of envelope integrity under bleach stress, rescuing a wide series of structurally unrelated cell envelope proteins from methionine oxidation. MsrQ provides electrons for reduction to the reductase catalytic subunit MsrP, using the quinone pool of the respiratory chain.</text>
</comment>
<keyword evidence="7" id="KW-0288">FMN</keyword>
<comment type="subunit">
    <text evidence="7">Heterodimer of a catalytic subunit (MsrP) and a heme-binding subunit (MsrQ).</text>
</comment>
<dbReference type="InterPro" id="IPR022837">
    <property type="entry name" value="MsrQ-like"/>
</dbReference>
<reference evidence="9" key="1">
    <citation type="submission" date="2021-04" db="EMBL/GenBank/DDBJ databases">
        <title>Phylogenetic analysis of Acidobacteriaceae.</title>
        <authorList>
            <person name="Qiu L."/>
            <person name="Zhang Q."/>
        </authorList>
    </citation>
    <scope>NUCLEOTIDE SEQUENCE</scope>
    <source>
        <strain evidence="9">DSM 25168</strain>
    </source>
</reference>
<keyword evidence="10" id="KW-1185">Reference proteome</keyword>
<evidence type="ECO:0000256" key="3">
    <source>
        <dbReference type="ARBA" id="ARBA00022692"/>
    </source>
</evidence>
<comment type="similarity">
    <text evidence="7">Belongs to the MsrQ family.</text>
</comment>
<keyword evidence="7" id="KW-0285">Flavoprotein</keyword>
<protein>
    <recommendedName>
        <fullName evidence="7">Protein-methionine-sulfoxide reductase heme-binding subunit MsrQ</fullName>
    </recommendedName>
    <alternativeName>
        <fullName evidence="7">Flavocytochrome MsrQ</fullName>
    </alternativeName>
</protein>
<evidence type="ECO:0000256" key="2">
    <source>
        <dbReference type="ARBA" id="ARBA00022448"/>
    </source>
</evidence>
<keyword evidence="5 7" id="KW-0408">Iron</keyword>
<feature type="transmembrane region" description="Helical" evidence="7">
    <location>
        <begin position="149"/>
        <end position="166"/>
    </location>
</feature>
<evidence type="ECO:0000256" key="7">
    <source>
        <dbReference type="HAMAP-Rule" id="MF_01207"/>
    </source>
</evidence>
<dbReference type="EMBL" id="CP093313">
    <property type="protein sequence ID" value="UWZ83772.1"/>
    <property type="molecule type" value="Genomic_DNA"/>
</dbReference>
<keyword evidence="7" id="KW-0249">Electron transport</keyword>
<dbReference type="PANTHER" id="PTHR36964">
    <property type="entry name" value="PROTEIN-METHIONINE-SULFOXIDE REDUCTASE HEME-BINDING SUBUNIT MSRQ"/>
    <property type="match status" value="1"/>
</dbReference>
<keyword evidence="7" id="KW-0349">Heme</keyword>
<comment type="cofactor">
    <cofactor evidence="7">
        <name>FMN</name>
        <dbReference type="ChEBI" id="CHEBI:58210"/>
    </cofactor>
    <text evidence="7">Binds 1 FMN per subunit.</text>
</comment>
<evidence type="ECO:0000256" key="1">
    <source>
        <dbReference type="ARBA" id="ARBA00004141"/>
    </source>
</evidence>
<keyword evidence="3 7" id="KW-0812">Transmembrane</keyword>
<dbReference type="GO" id="GO:0020037">
    <property type="term" value="F:heme binding"/>
    <property type="evidence" value="ECO:0007669"/>
    <property type="project" value="UniProtKB-UniRule"/>
</dbReference>
<dbReference type="HAMAP" id="MF_01207">
    <property type="entry name" value="MsrQ"/>
    <property type="match status" value="1"/>
</dbReference>
<dbReference type="PANTHER" id="PTHR36964:SF1">
    <property type="entry name" value="PROTEIN-METHIONINE-SULFOXIDE REDUCTASE HEME-BINDING SUBUNIT MSRQ"/>
    <property type="match status" value="1"/>
</dbReference>
<dbReference type="Pfam" id="PF01794">
    <property type="entry name" value="Ferric_reduct"/>
    <property type="match status" value="1"/>
</dbReference>
<feature type="transmembrane region" description="Helical" evidence="7">
    <location>
        <begin position="78"/>
        <end position="103"/>
    </location>
</feature>
<comment type="cofactor">
    <cofactor evidence="7">
        <name>heme b</name>
        <dbReference type="ChEBI" id="CHEBI:60344"/>
    </cofactor>
    <text evidence="7">Binds 1 heme b (iron(II)-protoporphyrin IX) group per subunit.</text>
</comment>
<dbReference type="KEGG" id="orp:MOP44_24810"/>
<evidence type="ECO:0000313" key="10">
    <source>
        <dbReference type="Proteomes" id="UP001059380"/>
    </source>
</evidence>
<keyword evidence="2 7" id="KW-0813">Transport</keyword>
<dbReference type="GO" id="GO:0046872">
    <property type="term" value="F:metal ion binding"/>
    <property type="evidence" value="ECO:0007669"/>
    <property type="project" value="UniProtKB-KW"/>
</dbReference>